<dbReference type="SUPFAM" id="SSF53187">
    <property type="entry name" value="Zn-dependent exopeptidases"/>
    <property type="match status" value="1"/>
</dbReference>
<dbReference type="EMBL" id="FZOJ01000014">
    <property type="protein sequence ID" value="SNS61821.1"/>
    <property type="molecule type" value="Genomic_DNA"/>
</dbReference>
<comment type="cofactor">
    <cofactor evidence="3">
        <name>Mn(2+)</name>
        <dbReference type="ChEBI" id="CHEBI:29035"/>
    </cofactor>
    <text evidence="3">The Mn(2+) ion enhances activity.</text>
</comment>
<accession>A0A239FY27</accession>
<feature type="binding site" evidence="3">
    <location>
        <position position="166"/>
    </location>
    <ligand>
        <name>Mn(2+)</name>
        <dbReference type="ChEBI" id="CHEBI:29035"/>
        <label>2</label>
    </ligand>
</feature>
<evidence type="ECO:0000313" key="5">
    <source>
        <dbReference type="EMBL" id="SNS61821.1"/>
    </source>
</evidence>
<dbReference type="Gene3D" id="3.40.630.10">
    <property type="entry name" value="Zn peptidases"/>
    <property type="match status" value="1"/>
</dbReference>
<keyword evidence="3" id="KW-0479">Metal-binding</keyword>
<name>A0A239FY27_9FIRM</name>
<feature type="binding site" evidence="3">
    <location>
        <position position="104"/>
    </location>
    <ligand>
        <name>Mn(2+)</name>
        <dbReference type="ChEBI" id="CHEBI:29035"/>
        <label>2</label>
    </ligand>
</feature>
<dbReference type="SUPFAM" id="SSF55031">
    <property type="entry name" value="Bacterial exopeptidase dimerisation domain"/>
    <property type="match status" value="1"/>
</dbReference>
<sequence length="395" mass="43481">MHTEKIIALSKKYYGDMVELRHQFHMYPEIGFQEKRTSQTIVKVLEKLGIEFTANVAKTGVVGLIKGKHPGKTVLLRADMDALTLQEEANVSYKSQVPGRMHACGHDGHTAGLLGAAMILNELKDELRGTIKLVFQPAEEDDGGAKPMIEEGVLENPKVDAAFGCHLWGGALEGHIHVKHGAAMAAPDKFVFKVIGKGGHGAMPHLAVDSISIAVQAINNMQTIISRRINPLTPAVISFCSIHGGESHNILPNEVEVVGTIRVFNQDLRHWIPKTMEEILDGVTKPQGASYTFEYIERFPPLINDYEMTDLVGKAVEKIVGVEKVSEAPEPNMGGEDFAYFCQKVPASFFFVGISKDPKNPVCHHHPEFQWDDKNLLTVAQSMAQVAIDFLCNNN</sequence>
<dbReference type="PANTHER" id="PTHR11014:SF63">
    <property type="entry name" value="METALLOPEPTIDASE, PUTATIVE (AFU_ORTHOLOGUE AFUA_6G09600)-RELATED"/>
    <property type="match status" value="1"/>
</dbReference>
<dbReference type="FunFam" id="3.30.70.360:FF:000014">
    <property type="entry name" value="N-acyl-L-amino acid amidohydrolase"/>
    <property type="match status" value="1"/>
</dbReference>
<evidence type="ECO:0000313" key="6">
    <source>
        <dbReference type="Proteomes" id="UP000198304"/>
    </source>
</evidence>
<dbReference type="GO" id="GO:0016787">
    <property type="term" value="F:hydrolase activity"/>
    <property type="evidence" value="ECO:0007669"/>
    <property type="project" value="UniProtKB-KW"/>
</dbReference>
<dbReference type="InterPro" id="IPR017439">
    <property type="entry name" value="Amidohydrolase"/>
</dbReference>
<protein>
    <submittedName>
        <fullName evidence="5">Amidohydrolase</fullName>
    </submittedName>
</protein>
<dbReference type="GO" id="GO:0046872">
    <property type="term" value="F:metal ion binding"/>
    <property type="evidence" value="ECO:0007669"/>
    <property type="project" value="UniProtKB-KW"/>
</dbReference>
<dbReference type="Pfam" id="PF01546">
    <property type="entry name" value="Peptidase_M20"/>
    <property type="match status" value="1"/>
</dbReference>
<gene>
    <name evidence="5" type="ORF">SAMN05446037_101497</name>
</gene>
<keyword evidence="2 5" id="KW-0378">Hydrolase</keyword>
<dbReference type="NCBIfam" id="TIGR01891">
    <property type="entry name" value="amidohydrolases"/>
    <property type="match status" value="1"/>
</dbReference>
<evidence type="ECO:0000256" key="2">
    <source>
        <dbReference type="ARBA" id="ARBA00022801"/>
    </source>
</evidence>
<evidence type="ECO:0000256" key="3">
    <source>
        <dbReference type="PIRSR" id="PIRSR005962-1"/>
    </source>
</evidence>
<comment type="similarity">
    <text evidence="1">Belongs to the peptidase M20 family.</text>
</comment>
<feature type="binding site" evidence="3">
    <location>
        <position position="365"/>
    </location>
    <ligand>
        <name>Mn(2+)</name>
        <dbReference type="ChEBI" id="CHEBI:29035"/>
        <label>2</label>
    </ligand>
</feature>
<dbReference type="AlphaFoldDB" id="A0A239FY27"/>
<feature type="binding site" evidence="3">
    <location>
        <position position="140"/>
    </location>
    <ligand>
        <name>Mn(2+)</name>
        <dbReference type="ChEBI" id="CHEBI:29035"/>
        <label>2</label>
    </ligand>
</feature>
<organism evidence="5 6">
    <name type="scientific">Anaerovirgula multivorans</name>
    <dbReference type="NCBI Taxonomy" id="312168"/>
    <lineage>
        <taxon>Bacteria</taxon>
        <taxon>Bacillati</taxon>
        <taxon>Bacillota</taxon>
        <taxon>Clostridia</taxon>
        <taxon>Peptostreptococcales</taxon>
        <taxon>Natronincolaceae</taxon>
        <taxon>Anaerovirgula</taxon>
    </lineage>
</organism>
<evidence type="ECO:0000259" key="4">
    <source>
        <dbReference type="Pfam" id="PF07687"/>
    </source>
</evidence>
<dbReference type="Proteomes" id="UP000198304">
    <property type="component" value="Unassembled WGS sequence"/>
</dbReference>
<dbReference type="InterPro" id="IPR036264">
    <property type="entry name" value="Bact_exopeptidase_dim_dom"/>
</dbReference>
<dbReference type="OrthoDB" id="9776731at2"/>
<dbReference type="RefSeq" id="WP_089283643.1">
    <property type="nucleotide sequence ID" value="NZ_FZOJ01000014.1"/>
</dbReference>
<dbReference type="Gene3D" id="3.30.70.360">
    <property type="match status" value="1"/>
</dbReference>
<proteinExistence type="inferred from homology"/>
<dbReference type="PIRSF" id="PIRSF005962">
    <property type="entry name" value="Pept_M20D_amidohydro"/>
    <property type="match status" value="1"/>
</dbReference>
<feature type="binding site" evidence="3">
    <location>
        <position position="106"/>
    </location>
    <ligand>
        <name>Mn(2+)</name>
        <dbReference type="ChEBI" id="CHEBI:29035"/>
        <label>2</label>
    </ligand>
</feature>
<feature type="domain" description="Peptidase M20 dimerisation" evidence="4">
    <location>
        <begin position="191"/>
        <end position="282"/>
    </location>
</feature>
<keyword evidence="6" id="KW-1185">Reference proteome</keyword>
<keyword evidence="3" id="KW-0464">Manganese</keyword>
<reference evidence="6" key="1">
    <citation type="submission" date="2017-06" db="EMBL/GenBank/DDBJ databases">
        <authorList>
            <person name="Varghese N."/>
            <person name="Submissions S."/>
        </authorList>
    </citation>
    <scope>NUCLEOTIDE SEQUENCE [LARGE SCALE GENOMIC DNA]</scope>
    <source>
        <strain evidence="6">SCA</strain>
    </source>
</reference>
<dbReference type="Pfam" id="PF07687">
    <property type="entry name" value="M20_dimer"/>
    <property type="match status" value="1"/>
</dbReference>
<evidence type="ECO:0000256" key="1">
    <source>
        <dbReference type="ARBA" id="ARBA00006153"/>
    </source>
</evidence>
<dbReference type="PANTHER" id="PTHR11014">
    <property type="entry name" value="PEPTIDASE M20 FAMILY MEMBER"/>
    <property type="match status" value="1"/>
</dbReference>
<dbReference type="InterPro" id="IPR002933">
    <property type="entry name" value="Peptidase_M20"/>
</dbReference>
<dbReference type="InterPro" id="IPR011650">
    <property type="entry name" value="Peptidase_M20_dimer"/>
</dbReference>